<dbReference type="PANTHER" id="PTHR11390">
    <property type="entry name" value="PROKARYOTIC DNA TOPOISOMERASE"/>
    <property type="match status" value="1"/>
</dbReference>
<dbReference type="Pfam" id="PF01751">
    <property type="entry name" value="Toprim"/>
    <property type="match status" value="1"/>
</dbReference>
<dbReference type="GO" id="GO:0043597">
    <property type="term" value="C:cytoplasmic replication fork"/>
    <property type="evidence" value="ECO:0007669"/>
    <property type="project" value="TreeGrafter"/>
</dbReference>
<dbReference type="GO" id="GO:0006281">
    <property type="term" value="P:DNA repair"/>
    <property type="evidence" value="ECO:0007669"/>
    <property type="project" value="TreeGrafter"/>
</dbReference>
<sequence length="740" mass="84372">MLIPVIFKHQLPTKLAKSKKNPDFCPPSIIPKFMKLCIAEKPSVARDIAKVLGATMPKQGYMEGNGYCVTWTFGHLCTLKEPHDYGPQYKSWNLFLLPIIPASFGIKLIPNKGVENQFKVIERLVEECDEVINCGDAGQEGELIQRWVLQKAKCTKPVQRLWISSLTEEAIKEGFANLKPAEDYKNLYLAGNARAIGDWLLGINATRLFTKKFGGNKAVLSIGRVQTPTLAMLVQRQKEIDAFNTEEYWELKTKYRDVIFNAAIDRLKTLDRAEKGLEYLKLNPFEIVSFEIKEGKEKNLRLFDLTGLQVEANKKYGYSAENTLNYIQSLYEKKHVTYPRVDTTYLSESLYPKIEGILRKMHFYQDLISPLLEAPIPRSKAVFDDTKVTDHHAIIPTEVPPSQNLSREEKLIYDLIAKRFISVFYPECKISNTLVEGKVGTIPFKTSGRQVLEPGWRAVYAKEPKEESADKEKEKEEEQSIPEFTVGETGPHDPMIHQGKTTPPKPYTEATLLRAMETAGKQVDDEELRELLKNNGIGRPSTRANIIETLFKRKYIEKKRKNLIATPTGMQLIDTIEDELLKSPELTGEWESKLRKIESGEYEANRFKEELIQMVTELTEKVVYGKGKVITLYEEKEEVKEKKKREPAVKKELQSWEETQCPKCKEHHLIKGKAAVGCSDFKNCGFKITFDIFGKKLSDKQLLDLVLKGKTSKLKGFSTHSESLTEGILTIGEDFQVQLA</sequence>
<dbReference type="SMART" id="SM00437">
    <property type="entry name" value="TOP1Ac"/>
    <property type="match status" value="1"/>
</dbReference>
<dbReference type="CDD" id="cd03362">
    <property type="entry name" value="TOPRIM_TopoIA_TopoIII"/>
    <property type="match status" value="1"/>
</dbReference>
<dbReference type="EMBL" id="FTNY01000001">
    <property type="protein sequence ID" value="SIS30322.1"/>
    <property type="molecule type" value="Genomic_DNA"/>
</dbReference>
<dbReference type="Gene3D" id="2.70.20.10">
    <property type="entry name" value="Topoisomerase I, domain 3"/>
    <property type="match status" value="1"/>
</dbReference>
<dbReference type="Gene3D" id="1.10.460.10">
    <property type="entry name" value="Topoisomerase I, domain 2"/>
    <property type="match status" value="1"/>
</dbReference>
<evidence type="ECO:0000259" key="13">
    <source>
        <dbReference type="PROSITE" id="PS50880"/>
    </source>
</evidence>
<dbReference type="Proteomes" id="UP000186373">
    <property type="component" value="Unassembled WGS sequence"/>
</dbReference>
<evidence type="ECO:0000256" key="12">
    <source>
        <dbReference type="SAM" id="MobiDB-lite"/>
    </source>
</evidence>
<evidence type="ECO:0000256" key="9">
    <source>
        <dbReference type="ARBA" id="ARBA00031985"/>
    </source>
</evidence>
<keyword evidence="6" id="KW-0238">DNA-binding</keyword>
<dbReference type="AlphaFoldDB" id="A0A1N7HZS3"/>
<dbReference type="InterPro" id="IPR000380">
    <property type="entry name" value="Topo_IA"/>
</dbReference>
<evidence type="ECO:0000256" key="7">
    <source>
        <dbReference type="ARBA" id="ARBA00023235"/>
    </source>
</evidence>
<feature type="domain" description="Topo IA-type catalytic" evidence="14">
    <location>
        <begin position="184"/>
        <end position="619"/>
    </location>
</feature>
<dbReference type="InterPro" id="IPR013824">
    <property type="entry name" value="Topo_IA_cen_sub1"/>
</dbReference>
<keyword evidence="16" id="KW-1185">Reference proteome</keyword>
<evidence type="ECO:0000256" key="3">
    <source>
        <dbReference type="ARBA" id="ARBA00012891"/>
    </source>
</evidence>
<evidence type="ECO:0000256" key="8">
    <source>
        <dbReference type="ARBA" id="ARBA00030003"/>
    </source>
</evidence>
<gene>
    <name evidence="15" type="ORF">SAMN05421639_101851</name>
</gene>
<dbReference type="InterPro" id="IPR023405">
    <property type="entry name" value="Topo_IA_core_domain"/>
</dbReference>
<evidence type="ECO:0000256" key="11">
    <source>
        <dbReference type="ARBA" id="ARBA00032877"/>
    </source>
</evidence>
<dbReference type="InterPro" id="IPR006171">
    <property type="entry name" value="TOPRIM_dom"/>
</dbReference>
<dbReference type="NCBIfam" id="TIGR01056">
    <property type="entry name" value="topB"/>
    <property type="match status" value="1"/>
</dbReference>
<evidence type="ECO:0000256" key="2">
    <source>
        <dbReference type="ARBA" id="ARBA00009446"/>
    </source>
</evidence>
<evidence type="ECO:0000313" key="15">
    <source>
        <dbReference type="EMBL" id="SIS30322.1"/>
    </source>
</evidence>
<keyword evidence="7 15" id="KW-0413">Isomerase</keyword>
<dbReference type="GO" id="GO:0006265">
    <property type="term" value="P:DNA topological change"/>
    <property type="evidence" value="ECO:0007669"/>
    <property type="project" value="InterPro"/>
</dbReference>
<dbReference type="GO" id="GO:0003917">
    <property type="term" value="F:DNA topoisomerase type I (single strand cut, ATP-independent) activity"/>
    <property type="evidence" value="ECO:0007669"/>
    <property type="project" value="UniProtKB-EC"/>
</dbReference>
<dbReference type="CDD" id="cd00186">
    <property type="entry name" value="TOP1Ac"/>
    <property type="match status" value="1"/>
</dbReference>
<dbReference type="GO" id="GO:0003677">
    <property type="term" value="F:DNA binding"/>
    <property type="evidence" value="ECO:0007669"/>
    <property type="project" value="UniProtKB-KW"/>
</dbReference>
<dbReference type="PROSITE" id="PS52039">
    <property type="entry name" value="TOPO_IA_2"/>
    <property type="match status" value="1"/>
</dbReference>
<dbReference type="PANTHER" id="PTHR11390:SF21">
    <property type="entry name" value="DNA TOPOISOMERASE 3-ALPHA"/>
    <property type="match status" value="1"/>
</dbReference>
<comment type="catalytic activity">
    <reaction evidence="1">
        <text>ATP-independent breakage of single-stranded DNA, followed by passage and rejoining.</text>
        <dbReference type="EC" id="5.6.2.1"/>
    </reaction>
</comment>
<dbReference type="InterPro" id="IPR034144">
    <property type="entry name" value="TOPRIM_TopoIII"/>
</dbReference>
<evidence type="ECO:0000256" key="6">
    <source>
        <dbReference type="ARBA" id="ARBA00023125"/>
    </source>
</evidence>
<comment type="similarity">
    <text evidence="2">Belongs to the type IA topoisomerase family.</text>
</comment>
<evidence type="ECO:0000256" key="5">
    <source>
        <dbReference type="ARBA" id="ARBA00023029"/>
    </source>
</evidence>
<dbReference type="GO" id="GO:0046872">
    <property type="term" value="F:metal ion binding"/>
    <property type="evidence" value="ECO:0007669"/>
    <property type="project" value="UniProtKB-KW"/>
</dbReference>
<reference evidence="16" key="1">
    <citation type="submission" date="2017-01" db="EMBL/GenBank/DDBJ databases">
        <authorList>
            <person name="Varghese N."/>
            <person name="Submissions S."/>
        </authorList>
    </citation>
    <scope>NUCLEOTIDE SEQUENCE [LARGE SCALE GENOMIC DNA]</scope>
    <source>
        <strain evidence="16">DSM 17126</strain>
    </source>
</reference>
<evidence type="ECO:0000256" key="4">
    <source>
        <dbReference type="ARBA" id="ARBA00022723"/>
    </source>
</evidence>
<dbReference type="PROSITE" id="PS50880">
    <property type="entry name" value="TOPRIM"/>
    <property type="match status" value="1"/>
</dbReference>
<dbReference type="EC" id="5.6.2.1" evidence="3"/>
<dbReference type="Gene3D" id="3.40.50.140">
    <property type="match status" value="1"/>
</dbReference>
<dbReference type="InterPro" id="IPR003601">
    <property type="entry name" value="Topo_IA_2"/>
</dbReference>
<name>A0A1N7HZS3_9FLAO</name>
<dbReference type="InterPro" id="IPR013825">
    <property type="entry name" value="Topo_IA_cen_sub2"/>
</dbReference>
<dbReference type="Pfam" id="PF01131">
    <property type="entry name" value="Topoisom_bac"/>
    <property type="match status" value="1"/>
</dbReference>
<feature type="compositionally biased region" description="Basic and acidic residues" evidence="12">
    <location>
        <begin position="462"/>
        <end position="478"/>
    </location>
</feature>
<dbReference type="GO" id="GO:0006310">
    <property type="term" value="P:DNA recombination"/>
    <property type="evidence" value="ECO:0007669"/>
    <property type="project" value="TreeGrafter"/>
</dbReference>
<evidence type="ECO:0000313" key="16">
    <source>
        <dbReference type="Proteomes" id="UP000186373"/>
    </source>
</evidence>
<dbReference type="SUPFAM" id="SSF56712">
    <property type="entry name" value="Prokaryotic type I DNA topoisomerase"/>
    <property type="match status" value="1"/>
</dbReference>
<dbReference type="InterPro" id="IPR013826">
    <property type="entry name" value="Topo_IA_cen_sub3"/>
</dbReference>
<feature type="region of interest" description="Disordered" evidence="12">
    <location>
        <begin position="462"/>
        <end position="504"/>
    </location>
</feature>
<dbReference type="NCBIfam" id="NF005829">
    <property type="entry name" value="PRK07726.1"/>
    <property type="match status" value="1"/>
</dbReference>
<evidence type="ECO:0000256" key="1">
    <source>
        <dbReference type="ARBA" id="ARBA00000213"/>
    </source>
</evidence>
<keyword evidence="5" id="KW-0799">Topoisomerase</keyword>
<dbReference type="PRINTS" id="PR00417">
    <property type="entry name" value="PRTPISMRASEI"/>
</dbReference>
<dbReference type="InterPro" id="IPR003602">
    <property type="entry name" value="Topo_IA_DNA-bd_dom"/>
</dbReference>
<dbReference type="Gene3D" id="1.10.290.10">
    <property type="entry name" value="Topoisomerase I, domain 4"/>
    <property type="match status" value="1"/>
</dbReference>
<organism evidence="15 16">
    <name type="scientific">Chryseobacterium shigense</name>
    <dbReference type="NCBI Taxonomy" id="297244"/>
    <lineage>
        <taxon>Bacteria</taxon>
        <taxon>Pseudomonadati</taxon>
        <taxon>Bacteroidota</taxon>
        <taxon>Flavobacteriia</taxon>
        <taxon>Flavobacteriales</taxon>
        <taxon>Weeksellaceae</taxon>
        <taxon>Chryseobacterium group</taxon>
        <taxon>Chryseobacterium</taxon>
    </lineage>
</organism>
<dbReference type="InterPro" id="IPR013497">
    <property type="entry name" value="Topo_IA_cen"/>
</dbReference>
<dbReference type="SMART" id="SM00436">
    <property type="entry name" value="TOP1Bc"/>
    <property type="match status" value="1"/>
</dbReference>
<keyword evidence="4" id="KW-0479">Metal-binding</keyword>
<dbReference type="SMART" id="SM00493">
    <property type="entry name" value="TOPRIM"/>
    <property type="match status" value="1"/>
</dbReference>
<accession>A0A1N7HZS3</accession>
<feature type="domain" description="Toprim" evidence="13">
    <location>
        <begin position="34"/>
        <end position="167"/>
    </location>
</feature>
<protein>
    <recommendedName>
        <fullName evidence="3">DNA topoisomerase</fullName>
        <ecNumber evidence="3">5.6.2.1</ecNumber>
    </recommendedName>
    <alternativeName>
        <fullName evidence="11">Omega-protein</fullName>
    </alternativeName>
    <alternativeName>
        <fullName evidence="10">Relaxing enzyme</fullName>
    </alternativeName>
    <alternativeName>
        <fullName evidence="8">Swivelase</fullName>
    </alternativeName>
    <alternativeName>
        <fullName evidence="9">Untwisting enzyme</fullName>
    </alternativeName>
</protein>
<dbReference type="InterPro" id="IPR005738">
    <property type="entry name" value="TopoIII"/>
</dbReference>
<evidence type="ECO:0000259" key="14">
    <source>
        <dbReference type="PROSITE" id="PS52039"/>
    </source>
</evidence>
<proteinExistence type="inferred from homology"/>
<evidence type="ECO:0000256" key="10">
    <source>
        <dbReference type="ARBA" id="ARBA00032235"/>
    </source>
</evidence>